<dbReference type="AlphaFoldDB" id="A0A0F8YQE6"/>
<evidence type="ECO:0008006" key="2">
    <source>
        <dbReference type="Google" id="ProtNLM"/>
    </source>
</evidence>
<accession>A0A0F8YQE6</accession>
<comment type="caution">
    <text evidence="1">The sequence shown here is derived from an EMBL/GenBank/DDBJ whole genome shotgun (WGS) entry which is preliminary data.</text>
</comment>
<dbReference type="GO" id="GO:0005506">
    <property type="term" value="F:iron ion binding"/>
    <property type="evidence" value="ECO:0007669"/>
    <property type="project" value="InterPro"/>
</dbReference>
<organism evidence="1">
    <name type="scientific">marine sediment metagenome</name>
    <dbReference type="NCBI Taxonomy" id="412755"/>
    <lineage>
        <taxon>unclassified sequences</taxon>
        <taxon>metagenomes</taxon>
        <taxon>ecological metagenomes</taxon>
    </lineage>
</organism>
<reference evidence="1" key="1">
    <citation type="journal article" date="2015" name="Nature">
        <title>Complex archaea that bridge the gap between prokaryotes and eukaryotes.</title>
        <authorList>
            <person name="Spang A."/>
            <person name="Saw J.H."/>
            <person name="Jorgensen S.L."/>
            <person name="Zaremba-Niedzwiedzka K."/>
            <person name="Martijn J."/>
            <person name="Lind A.E."/>
            <person name="van Eijk R."/>
            <person name="Schleper C."/>
            <person name="Guy L."/>
            <person name="Ettema T.J."/>
        </authorList>
    </citation>
    <scope>NUCLEOTIDE SEQUENCE</scope>
</reference>
<protein>
    <recommendedName>
        <fullName evidence="2">Cytochrome c domain-containing protein</fullName>
    </recommendedName>
</protein>
<sequence length="74" mass="8380">MQRGNERTEPLWFGRGARNCLAVWPNKNGPYHEIYIGSGKTGEVGPDIQIMDHELDELIVFLQRIRNGTSPENG</sequence>
<dbReference type="GO" id="GO:0016705">
    <property type="term" value="F:oxidoreductase activity, acting on paired donors, with incorporation or reduction of molecular oxygen"/>
    <property type="evidence" value="ECO:0007669"/>
    <property type="project" value="InterPro"/>
</dbReference>
<proteinExistence type="predicted"/>
<evidence type="ECO:0000313" key="1">
    <source>
        <dbReference type="EMBL" id="KKK75970.1"/>
    </source>
</evidence>
<name>A0A0F8YQE6_9ZZZZ</name>
<dbReference type="InterPro" id="IPR017972">
    <property type="entry name" value="Cyt_P450_CS"/>
</dbReference>
<dbReference type="EMBL" id="LAZR01055619">
    <property type="protein sequence ID" value="KKK75970.1"/>
    <property type="molecule type" value="Genomic_DNA"/>
</dbReference>
<dbReference type="PROSITE" id="PS00086">
    <property type="entry name" value="CYTOCHROME_P450"/>
    <property type="match status" value="1"/>
</dbReference>
<gene>
    <name evidence="1" type="ORF">LCGC14_2868390</name>
</gene>